<organism evidence="1">
    <name type="scientific">Eucalyptus grandis</name>
    <name type="common">Flooded gum</name>
    <dbReference type="NCBI Taxonomy" id="71139"/>
    <lineage>
        <taxon>Eukaryota</taxon>
        <taxon>Viridiplantae</taxon>
        <taxon>Streptophyta</taxon>
        <taxon>Embryophyta</taxon>
        <taxon>Tracheophyta</taxon>
        <taxon>Spermatophyta</taxon>
        <taxon>Magnoliopsida</taxon>
        <taxon>eudicotyledons</taxon>
        <taxon>Gunneridae</taxon>
        <taxon>Pentapetalae</taxon>
        <taxon>rosids</taxon>
        <taxon>malvids</taxon>
        <taxon>Myrtales</taxon>
        <taxon>Myrtaceae</taxon>
        <taxon>Myrtoideae</taxon>
        <taxon>Eucalypteae</taxon>
        <taxon>Eucalyptus</taxon>
    </lineage>
</organism>
<evidence type="ECO:0000313" key="1">
    <source>
        <dbReference type="EMBL" id="KCW78864.1"/>
    </source>
</evidence>
<dbReference type="AlphaFoldDB" id="A0A059CKU4"/>
<name>A0A059CKU4_EUCGR</name>
<sequence length="69" mass="7969">MWVQPACFTLTRQKEVRGFADLERRAVQTDAESDKGPPRSSRSNITSVSFYTSLKHCEFTMRQRDRGSN</sequence>
<protein>
    <submittedName>
        <fullName evidence="1">Uncharacterized protein</fullName>
    </submittedName>
</protein>
<dbReference type="EMBL" id="KK198755">
    <property type="protein sequence ID" value="KCW78864.1"/>
    <property type="molecule type" value="Genomic_DNA"/>
</dbReference>
<dbReference type="Gramene" id="KCW78864">
    <property type="protein sequence ID" value="KCW78864"/>
    <property type="gene ID" value="EUGRSUZ_C00303"/>
</dbReference>
<reference evidence="1" key="1">
    <citation type="submission" date="2013-07" db="EMBL/GenBank/DDBJ databases">
        <title>The genome of Eucalyptus grandis.</title>
        <authorList>
            <person name="Schmutz J."/>
            <person name="Hayes R."/>
            <person name="Myburg A."/>
            <person name="Tuskan G."/>
            <person name="Grattapaglia D."/>
            <person name="Rokhsar D.S."/>
        </authorList>
    </citation>
    <scope>NUCLEOTIDE SEQUENCE</scope>
    <source>
        <tissue evidence="1">Leaf extractions</tissue>
    </source>
</reference>
<accession>A0A059CKU4</accession>
<dbReference type="InParanoid" id="A0A059CKU4"/>
<gene>
    <name evidence="1" type="ORF">EUGRSUZ_C00303</name>
</gene>
<proteinExistence type="predicted"/>